<keyword evidence="1" id="KW-0175">Coiled coil</keyword>
<dbReference type="Pfam" id="PF06476">
    <property type="entry name" value="DUF1090"/>
    <property type="match status" value="1"/>
</dbReference>
<dbReference type="InterPro" id="IPR009468">
    <property type="entry name" value="DUF1090"/>
</dbReference>
<dbReference type="Proteomes" id="UP000189369">
    <property type="component" value="Chromosome"/>
</dbReference>
<feature type="signal peptide" evidence="2">
    <location>
        <begin position="1"/>
        <end position="21"/>
    </location>
</feature>
<evidence type="ECO:0000313" key="4">
    <source>
        <dbReference type="Proteomes" id="UP000189369"/>
    </source>
</evidence>
<accession>A0A1U9JXJ9</accession>
<dbReference type="AlphaFoldDB" id="A0A1U9JXJ9"/>
<dbReference type="STRING" id="643674.PAEH1_01010"/>
<sequence>MRVKTVIVLLMSACVPLTVLADSSPCQQKFANIEQQIEQAKKHGNPHRVKGLERALHNAKSNCSTRSLIEDKKEDIVEQEEKITDLTKKIQEKTQSGKVEKVKTLERELQEEQEKLTILQRDLRHLEQ</sequence>
<organism evidence="3 4">
    <name type="scientific">Paenalcaligenes hominis</name>
    <dbReference type="NCBI Taxonomy" id="643674"/>
    <lineage>
        <taxon>Bacteria</taxon>
        <taxon>Pseudomonadati</taxon>
        <taxon>Pseudomonadota</taxon>
        <taxon>Betaproteobacteria</taxon>
        <taxon>Burkholderiales</taxon>
        <taxon>Alcaligenaceae</taxon>
        <taxon>Paenalcaligenes</taxon>
    </lineage>
</organism>
<evidence type="ECO:0000313" key="3">
    <source>
        <dbReference type="EMBL" id="AQS50471.1"/>
    </source>
</evidence>
<name>A0A1U9JXJ9_9BURK</name>
<proteinExistence type="predicted"/>
<keyword evidence="2" id="KW-0732">Signal</keyword>
<dbReference type="OrthoDB" id="8689941at2"/>
<evidence type="ECO:0000256" key="2">
    <source>
        <dbReference type="SAM" id="SignalP"/>
    </source>
</evidence>
<evidence type="ECO:0000256" key="1">
    <source>
        <dbReference type="SAM" id="Coils"/>
    </source>
</evidence>
<gene>
    <name evidence="3" type="ORF">PAEH1_01010</name>
</gene>
<protein>
    <recommendedName>
        <fullName evidence="5">DUF1090 domain-containing protein</fullName>
    </recommendedName>
</protein>
<evidence type="ECO:0008006" key="5">
    <source>
        <dbReference type="Google" id="ProtNLM"/>
    </source>
</evidence>
<dbReference type="KEGG" id="phn:PAEH1_01010"/>
<dbReference type="EMBL" id="CP019697">
    <property type="protein sequence ID" value="AQS50471.1"/>
    <property type="molecule type" value="Genomic_DNA"/>
</dbReference>
<reference evidence="3 4" key="1">
    <citation type="submission" date="2017-01" db="EMBL/GenBank/DDBJ databases">
        <title>Complete Genome Sequence of Paenalcaligenes hominis, Isolated from a paraplegic Patient with neurogenic bladder.</title>
        <authorList>
            <person name="Mukhopadhyay R."/>
            <person name="Joaquin J."/>
            <person name="Hogue R."/>
            <person name="Kilaru A."/>
            <person name="Jospin G."/>
            <person name="Mars K."/>
            <person name="Eisen J.A."/>
            <person name="Chaturvedi V."/>
        </authorList>
    </citation>
    <scope>NUCLEOTIDE SEQUENCE [LARGE SCALE GENOMIC DNA]</scope>
    <source>
        <strain evidence="3 4">15S00501</strain>
    </source>
</reference>
<feature type="chain" id="PRO_5012685338" description="DUF1090 domain-containing protein" evidence="2">
    <location>
        <begin position="22"/>
        <end position="128"/>
    </location>
</feature>
<feature type="coiled-coil region" evidence="1">
    <location>
        <begin position="69"/>
        <end position="122"/>
    </location>
</feature>